<comment type="function">
    <text evidence="1">The light-harvesting complex (LHC) functions as a light receptor, it captures and delivers excitation energy to photosystems with which it is closely associated. Energy is transferred from the carotenoid and chlorophyll C (or B) to chlorophyll A and the photosynthetic reaction centers where it is used to synthesize ATP and reducing power.</text>
</comment>
<keyword evidence="7" id="KW-0437">Light-harvesting polypeptide</keyword>
<comment type="similarity">
    <text evidence="3">Belongs to the fucoxanthin chlorophyll protein family.</text>
</comment>
<evidence type="ECO:0000256" key="5">
    <source>
        <dbReference type="ARBA" id="ARBA00022531"/>
    </source>
</evidence>
<evidence type="ECO:0000256" key="1">
    <source>
        <dbReference type="ARBA" id="ARBA00004022"/>
    </source>
</evidence>
<evidence type="ECO:0000256" key="9">
    <source>
        <dbReference type="SAM" id="SignalP"/>
    </source>
</evidence>
<feature type="chain" id="PRO_5036192265" evidence="9">
    <location>
        <begin position="18"/>
        <end position="212"/>
    </location>
</feature>
<dbReference type="GO" id="GO:0016168">
    <property type="term" value="F:chlorophyll binding"/>
    <property type="evidence" value="ECO:0007669"/>
    <property type="project" value="UniProtKB-KW"/>
</dbReference>
<feature type="binding site" evidence="8">
    <location>
        <position position="182"/>
    </location>
    <ligand>
        <name>chlorophyll a</name>
        <dbReference type="ChEBI" id="CHEBI:58416"/>
        <label>1</label>
    </ligand>
</feature>
<reference evidence="10" key="1">
    <citation type="submission" date="2021-01" db="EMBL/GenBank/DDBJ databases">
        <authorList>
            <person name="Corre E."/>
            <person name="Pelletier E."/>
            <person name="Niang G."/>
            <person name="Scheremetjew M."/>
            <person name="Finn R."/>
            <person name="Kale V."/>
            <person name="Holt S."/>
            <person name="Cochrane G."/>
            <person name="Meng A."/>
            <person name="Brown T."/>
            <person name="Cohen L."/>
        </authorList>
    </citation>
    <scope>NUCLEOTIDE SEQUENCE</scope>
    <source>
        <strain evidence="10">CCMP 410</strain>
    </source>
</reference>
<feature type="binding site" evidence="8">
    <location>
        <position position="184"/>
    </location>
    <ligand>
        <name>chlorophyll a</name>
        <dbReference type="ChEBI" id="CHEBI:58416"/>
        <label>1</label>
    </ligand>
</feature>
<evidence type="ECO:0000256" key="2">
    <source>
        <dbReference type="ARBA" id="ARBA00004229"/>
    </source>
</evidence>
<dbReference type="GO" id="GO:0016020">
    <property type="term" value="C:membrane"/>
    <property type="evidence" value="ECO:0007669"/>
    <property type="project" value="InterPro"/>
</dbReference>
<proteinExistence type="inferred from homology"/>
<dbReference type="PANTHER" id="PTHR21649">
    <property type="entry name" value="CHLOROPHYLL A/B BINDING PROTEIN"/>
    <property type="match status" value="1"/>
</dbReference>
<name>A0A6U5PAN6_9STRA</name>
<dbReference type="Pfam" id="PF00504">
    <property type="entry name" value="Chloroa_b-bind"/>
    <property type="match status" value="1"/>
</dbReference>
<organism evidence="10">
    <name type="scientific">Grammatophora oceanica</name>
    <dbReference type="NCBI Taxonomy" id="210454"/>
    <lineage>
        <taxon>Eukaryota</taxon>
        <taxon>Sar</taxon>
        <taxon>Stramenopiles</taxon>
        <taxon>Ochrophyta</taxon>
        <taxon>Bacillariophyta</taxon>
        <taxon>Fragilariophyceae</taxon>
        <taxon>Fragilariophycidae</taxon>
        <taxon>Rhabdonematales</taxon>
        <taxon>Grammatophoraceae</taxon>
        <taxon>Grammatophora</taxon>
    </lineage>
</organism>
<keyword evidence="8" id="KW-0148">Chlorophyll</keyword>
<feature type="binding site" description="axial binding residue" evidence="8">
    <location>
        <position position="79"/>
    </location>
    <ligand>
        <name>chlorophyll b</name>
        <dbReference type="ChEBI" id="CHEBI:61721"/>
        <label>1</label>
    </ligand>
    <ligandPart>
        <name>Mg</name>
        <dbReference type="ChEBI" id="CHEBI:25107"/>
    </ligandPart>
</feature>
<comment type="subcellular location">
    <subcellularLocation>
        <location evidence="2">Plastid</location>
        <location evidence="2">Chloroplast</location>
    </subcellularLocation>
</comment>
<evidence type="ECO:0000313" key="10">
    <source>
        <dbReference type="EMBL" id="CAD9305992.1"/>
    </source>
</evidence>
<dbReference type="GO" id="GO:0009507">
    <property type="term" value="C:chloroplast"/>
    <property type="evidence" value="ECO:0007669"/>
    <property type="project" value="UniProtKB-SubCell"/>
</dbReference>
<feature type="binding site" evidence="8">
    <location>
        <position position="77"/>
    </location>
    <ligand>
        <name>chlorophyll a</name>
        <dbReference type="ChEBI" id="CHEBI:58416"/>
        <label>1</label>
    </ligand>
</feature>
<dbReference type="Gene3D" id="1.10.3460.10">
    <property type="entry name" value="Chlorophyll a/b binding protein domain"/>
    <property type="match status" value="1"/>
</dbReference>
<dbReference type="EMBL" id="HBGK01046303">
    <property type="protein sequence ID" value="CAD9305992.1"/>
    <property type="molecule type" value="Transcribed_RNA"/>
</dbReference>
<dbReference type="SUPFAM" id="SSF103511">
    <property type="entry name" value="Chlorophyll a-b binding protein"/>
    <property type="match status" value="1"/>
</dbReference>
<feature type="binding site" description="axial binding residue" evidence="8">
    <location>
        <position position="141"/>
    </location>
    <ligand>
        <name>chlorophyll b</name>
        <dbReference type="ChEBI" id="CHEBI:61721"/>
        <label>1</label>
    </ligand>
    <ligandPart>
        <name>Mg</name>
        <dbReference type="ChEBI" id="CHEBI:25107"/>
    </ligandPart>
</feature>
<gene>
    <name evidence="10" type="ORF">GOCE00092_LOCUS24321</name>
    <name evidence="11" type="ORF">GOCE00092_LOCUS24327</name>
</gene>
<keyword evidence="6" id="KW-0934">Plastid</keyword>
<dbReference type="GO" id="GO:0030076">
    <property type="term" value="C:light-harvesting complex"/>
    <property type="evidence" value="ECO:0007669"/>
    <property type="project" value="UniProtKB-KW"/>
</dbReference>
<keyword evidence="8" id="KW-0157">Chromophore</keyword>
<feature type="binding site" description="axial binding residue" evidence="8">
    <location>
        <position position="146"/>
    </location>
    <ligand>
        <name>chlorophyll b</name>
        <dbReference type="ChEBI" id="CHEBI:61721"/>
        <label>1</label>
    </ligand>
    <ligandPart>
        <name>Mg</name>
        <dbReference type="ChEBI" id="CHEBI:25107"/>
    </ligandPart>
</feature>
<sequence>MKFITSTLLVLAGSASAFNAGQKGTKSSFKLADTARPVFSPPDALDGEMPGDFAFDPLNLARNKKLLNFYREAEVRHARLAMLAVVGWPISELLNSKIAANFDLPSVTTQSDLAPGILNGNLFSVSPQFYVAALTVAAMIEGHTLLRKEEPQFIGDIGFDPLNAYPKDPELQRQIQEAEIVNGRLAMLGITGFALAEAVNHVGVVDLTPQFF</sequence>
<keyword evidence="4" id="KW-0150">Chloroplast</keyword>
<feature type="signal peptide" evidence="9">
    <location>
        <begin position="1"/>
        <end position="17"/>
    </location>
</feature>
<keyword evidence="9" id="KW-0732">Signal</keyword>
<dbReference type="AlphaFoldDB" id="A0A6U5PAN6"/>
<evidence type="ECO:0000256" key="4">
    <source>
        <dbReference type="ARBA" id="ARBA00022528"/>
    </source>
</evidence>
<feature type="binding site" evidence="8">
    <location>
        <position position="179"/>
    </location>
    <ligand>
        <name>chlorophyll a</name>
        <dbReference type="ChEBI" id="CHEBI:58416"/>
        <label>1</label>
    </ligand>
</feature>
<evidence type="ECO:0000256" key="7">
    <source>
        <dbReference type="ARBA" id="ARBA00023243"/>
    </source>
</evidence>
<keyword evidence="5" id="KW-0602">Photosynthesis</keyword>
<feature type="binding site" evidence="8">
    <location>
        <position position="74"/>
    </location>
    <ligand>
        <name>chlorophyll a</name>
        <dbReference type="ChEBI" id="CHEBI:58416"/>
        <label>1</label>
    </ligand>
</feature>
<evidence type="ECO:0000313" key="11">
    <source>
        <dbReference type="EMBL" id="CAD9306005.1"/>
    </source>
</evidence>
<dbReference type="GO" id="GO:0009765">
    <property type="term" value="P:photosynthesis, light harvesting"/>
    <property type="evidence" value="ECO:0007669"/>
    <property type="project" value="InterPro"/>
</dbReference>
<dbReference type="InterPro" id="IPR001344">
    <property type="entry name" value="Chloro_AB-bd_pln"/>
</dbReference>
<dbReference type="InterPro" id="IPR022796">
    <property type="entry name" value="Chloroa_b-bind"/>
</dbReference>
<evidence type="ECO:0000256" key="8">
    <source>
        <dbReference type="PIRSR" id="PIRSR601344-1"/>
    </source>
</evidence>
<evidence type="ECO:0000256" key="3">
    <source>
        <dbReference type="ARBA" id="ARBA00005933"/>
    </source>
</evidence>
<evidence type="ECO:0000256" key="6">
    <source>
        <dbReference type="ARBA" id="ARBA00022640"/>
    </source>
</evidence>
<protein>
    <submittedName>
        <fullName evidence="10">Uncharacterized protein</fullName>
    </submittedName>
</protein>
<dbReference type="EMBL" id="HBGK01046314">
    <property type="protein sequence ID" value="CAD9306005.1"/>
    <property type="molecule type" value="Transcribed_RNA"/>
</dbReference>
<accession>A0A6U5PAN6</accession>